<dbReference type="eggNOG" id="COG3126">
    <property type="taxonomic scope" value="Bacteria"/>
</dbReference>
<proteinExistence type="predicted"/>
<dbReference type="PANTHER" id="PTHR38013:SF1">
    <property type="entry name" value="GLYCOPROTEIN_POLYSACCHARIDE METABOLISM"/>
    <property type="match status" value="1"/>
</dbReference>
<feature type="signal peptide" evidence="1">
    <location>
        <begin position="1"/>
        <end position="29"/>
    </location>
</feature>
<reference evidence="2 3" key="1">
    <citation type="journal article" date="2013" name="Genome Announc.">
        <title>Draft genome sequence of the moderately halophilic gammaproteobacterium Halomonas anticariensis FP35.</title>
        <authorList>
            <person name="Tahrioui A."/>
            <person name="Quesada E."/>
            <person name="Llamas I."/>
        </authorList>
    </citation>
    <scope>NUCLEOTIDE SEQUENCE [LARGE SCALE GENOMIC DNA]</scope>
    <source>
        <strain evidence="3">DSM 16096 / CECT 5854 / LMG 22089 / FP35</strain>
    </source>
</reference>
<evidence type="ECO:0000256" key="1">
    <source>
        <dbReference type="SAM" id="SignalP"/>
    </source>
</evidence>
<dbReference type="Proteomes" id="UP000014463">
    <property type="component" value="Unassembled WGS sequence"/>
</dbReference>
<gene>
    <name evidence="2" type="ORF">L861_07200</name>
</gene>
<dbReference type="PROSITE" id="PS51257">
    <property type="entry name" value="PROKAR_LIPOPROTEIN"/>
    <property type="match status" value="1"/>
</dbReference>
<dbReference type="PATRIC" id="fig|1121939.11.peg.4323"/>
<keyword evidence="3" id="KW-1185">Reference proteome</keyword>
<name>S2KEI9_LITA3</name>
<dbReference type="STRING" id="1121939.L861_07200"/>
<sequence length="133" mass="14413">MIPPRTLSLLPLLMVLALLSACASSPRFATLDAQVVADSPFELPDNAELRVTLEDLSETTVIAVSTYTRLQSVPVPVSLRYDANAIDEDHAYALRARVRANGRSTHINREPVPVLTGNASEGAIEIPLEATHR</sequence>
<dbReference type="EMBL" id="ASTJ01000042">
    <property type="protein sequence ID" value="EPC00275.1"/>
    <property type="molecule type" value="Genomic_DNA"/>
</dbReference>
<evidence type="ECO:0000313" key="3">
    <source>
        <dbReference type="Proteomes" id="UP000014463"/>
    </source>
</evidence>
<evidence type="ECO:0008006" key="4">
    <source>
        <dbReference type="Google" id="ProtNLM"/>
    </source>
</evidence>
<organism evidence="2 3">
    <name type="scientific">Litchfieldella anticariensis (strain DSM 16096 / CECT 5854 / CIP 108499 / LMG 22089 / FP35)</name>
    <name type="common">Halomonas anticariensis</name>
    <dbReference type="NCBI Taxonomy" id="1121939"/>
    <lineage>
        <taxon>Bacteria</taxon>
        <taxon>Pseudomonadati</taxon>
        <taxon>Pseudomonadota</taxon>
        <taxon>Gammaproteobacteria</taxon>
        <taxon>Oceanospirillales</taxon>
        <taxon>Halomonadaceae</taxon>
        <taxon>Litchfieldella</taxon>
    </lineage>
</organism>
<dbReference type="AlphaFoldDB" id="S2KEI9"/>
<dbReference type="InterPro" id="IPR053196">
    <property type="entry name" value="Lipoprotein_YbaY-like"/>
</dbReference>
<dbReference type="InterPro" id="IPR039366">
    <property type="entry name" value="Pilotin"/>
</dbReference>
<feature type="chain" id="PRO_5004498433" description="Lipoprotein" evidence="1">
    <location>
        <begin position="30"/>
        <end position="133"/>
    </location>
</feature>
<dbReference type="Pfam" id="PF09619">
    <property type="entry name" value="YscW"/>
    <property type="match status" value="1"/>
</dbReference>
<protein>
    <recommendedName>
        <fullName evidence="4">Lipoprotein</fullName>
    </recommendedName>
</protein>
<dbReference type="RefSeq" id="WP_016418826.1">
    <property type="nucleotide sequence ID" value="NZ_AUAB01000017.1"/>
</dbReference>
<accession>S2KEI9</accession>
<evidence type="ECO:0000313" key="2">
    <source>
        <dbReference type="EMBL" id="EPC00275.1"/>
    </source>
</evidence>
<dbReference type="PANTHER" id="PTHR38013">
    <property type="entry name" value="GLYCOPROTEIN/POLYSACCHARIDE METABOLISM"/>
    <property type="match status" value="1"/>
</dbReference>
<comment type="caution">
    <text evidence="2">The sequence shown here is derived from an EMBL/GenBank/DDBJ whole genome shotgun (WGS) entry which is preliminary data.</text>
</comment>
<keyword evidence="1" id="KW-0732">Signal</keyword>